<dbReference type="GO" id="GO:0003677">
    <property type="term" value="F:DNA binding"/>
    <property type="evidence" value="ECO:0007669"/>
    <property type="project" value="UniProtKB-KW"/>
</dbReference>
<dbReference type="RefSeq" id="WP_150521666.1">
    <property type="nucleotide sequence ID" value="NZ_BMVX01000001.1"/>
</dbReference>
<evidence type="ECO:0000256" key="2">
    <source>
        <dbReference type="ARBA" id="ARBA00023015"/>
    </source>
</evidence>
<dbReference type="PANTHER" id="PTHR30204">
    <property type="entry name" value="REDOX-CYCLING DRUG-SENSING TRANSCRIPTIONAL ACTIVATOR SOXR"/>
    <property type="match status" value="1"/>
</dbReference>
<evidence type="ECO:0000313" key="8">
    <source>
        <dbReference type="Proteomes" id="UP000326831"/>
    </source>
</evidence>
<dbReference type="SMART" id="SM00422">
    <property type="entry name" value="HTH_MERR"/>
    <property type="match status" value="2"/>
</dbReference>
<keyword evidence="4" id="KW-0804">Transcription</keyword>
<keyword evidence="8" id="KW-1185">Reference proteome</keyword>
<keyword evidence="2" id="KW-0805">Transcription regulation</keyword>
<dbReference type="OrthoDB" id="3826383at2"/>
<name>A0A5P2UWE1_9ACTN</name>
<dbReference type="InterPro" id="IPR000551">
    <property type="entry name" value="MerR-type_HTH_dom"/>
</dbReference>
<dbReference type="Proteomes" id="UP000326831">
    <property type="component" value="Chromosome"/>
</dbReference>
<dbReference type="Gene3D" id="1.10.1660.10">
    <property type="match status" value="2"/>
</dbReference>
<dbReference type="AlphaFoldDB" id="A0A5P2UWE1"/>
<evidence type="ECO:0000256" key="5">
    <source>
        <dbReference type="SAM" id="Coils"/>
    </source>
</evidence>
<reference evidence="7 8" key="1">
    <citation type="submission" date="2017-09" db="EMBL/GenBank/DDBJ databases">
        <authorList>
            <person name="Lee N."/>
            <person name="Cho B.-K."/>
        </authorList>
    </citation>
    <scope>NUCLEOTIDE SEQUENCE [LARGE SCALE GENOMIC DNA]</scope>
    <source>
        <strain evidence="7 8">ATCC 27467</strain>
    </source>
</reference>
<dbReference type="PROSITE" id="PS50937">
    <property type="entry name" value="HTH_MERR_2"/>
    <property type="match status" value="2"/>
</dbReference>
<dbReference type="InterPro" id="IPR009061">
    <property type="entry name" value="DNA-bd_dom_put_sf"/>
</dbReference>
<keyword evidence="1" id="KW-0678">Repressor</keyword>
<keyword evidence="5" id="KW-0175">Coiled coil</keyword>
<feature type="domain" description="HTH merR-type" evidence="6">
    <location>
        <begin position="1"/>
        <end position="48"/>
    </location>
</feature>
<accession>A0A5P2UWE1</accession>
<dbReference type="InterPro" id="IPR047057">
    <property type="entry name" value="MerR_fam"/>
</dbReference>
<dbReference type="Pfam" id="PF00376">
    <property type="entry name" value="MerR"/>
    <property type="match status" value="1"/>
</dbReference>
<evidence type="ECO:0000313" key="7">
    <source>
        <dbReference type="EMBL" id="QEU82669.1"/>
    </source>
</evidence>
<gene>
    <name evidence="7" type="ORF">CP968_02660</name>
</gene>
<proteinExistence type="predicted"/>
<organism evidence="7 8">
    <name type="scientific">Streptomyces subrutilus</name>
    <dbReference type="NCBI Taxonomy" id="36818"/>
    <lineage>
        <taxon>Bacteria</taxon>
        <taxon>Bacillati</taxon>
        <taxon>Actinomycetota</taxon>
        <taxon>Actinomycetes</taxon>
        <taxon>Kitasatosporales</taxon>
        <taxon>Streptomycetaceae</taxon>
        <taxon>Streptomyces</taxon>
    </lineage>
</organism>
<dbReference type="SUPFAM" id="SSF46955">
    <property type="entry name" value="Putative DNA-binding domain"/>
    <property type="match status" value="2"/>
</dbReference>
<evidence type="ECO:0000256" key="1">
    <source>
        <dbReference type="ARBA" id="ARBA00022491"/>
    </source>
</evidence>
<dbReference type="KEGG" id="ssub:CP968_02660"/>
<dbReference type="PRINTS" id="PR00040">
    <property type="entry name" value="HTHMERR"/>
</dbReference>
<evidence type="ECO:0000259" key="6">
    <source>
        <dbReference type="PROSITE" id="PS50937"/>
    </source>
</evidence>
<evidence type="ECO:0000256" key="4">
    <source>
        <dbReference type="ARBA" id="ARBA00023163"/>
    </source>
</evidence>
<dbReference type="EMBL" id="CP023701">
    <property type="protein sequence ID" value="QEU82669.1"/>
    <property type="molecule type" value="Genomic_DNA"/>
</dbReference>
<feature type="coiled-coil region" evidence="5">
    <location>
        <begin position="74"/>
        <end position="108"/>
    </location>
</feature>
<dbReference type="Pfam" id="PF13411">
    <property type="entry name" value="MerR_1"/>
    <property type="match status" value="1"/>
</dbReference>
<dbReference type="GO" id="GO:0003700">
    <property type="term" value="F:DNA-binding transcription factor activity"/>
    <property type="evidence" value="ECO:0007669"/>
    <property type="project" value="InterPro"/>
</dbReference>
<feature type="domain" description="HTH merR-type" evidence="6">
    <location>
        <begin position="120"/>
        <end position="189"/>
    </location>
</feature>
<protein>
    <submittedName>
        <fullName evidence="7">MerR family transcriptional regulator</fullName>
    </submittedName>
</protein>
<dbReference type="PANTHER" id="PTHR30204:SF69">
    <property type="entry name" value="MERR-FAMILY TRANSCRIPTIONAL REGULATOR"/>
    <property type="match status" value="1"/>
</dbReference>
<sequence length="235" mass="25563">MRTLDVARLSGYSAQQVRDLERLGVLPPAARSDNGYRSYTQLHVRALRAYRGLAAAVGPVEARELLPRLRTGTLAEAAAEANAVHARLARERDEVLRALRALRVIEAEAHTAGVEREGDAMTITELAGALGVRASTLRFWEREGLLHPERVTSLRARRYAPAAVGEARIVAALRAAGYGIAAVREVMDSLHRPDGPRDTRRILDARLDRIAERSVALLHAGTDLAAVVTAGHTPR</sequence>
<evidence type="ECO:0000256" key="3">
    <source>
        <dbReference type="ARBA" id="ARBA00023125"/>
    </source>
</evidence>
<keyword evidence="3" id="KW-0238">DNA-binding</keyword>